<dbReference type="SUPFAM" id="SSF159659">
    <property type="entry name" value="Cgl1923-like"/>
    <property type="match status" value="1"/>
</dbReference>
<reference evidence="3" key="1">
    <citation type="submission" date="2015-06" db="EMBL/GenBank/DDBJ databases">
        <title>New insights into the roles of widespread benthic archaea in carbon and nitrogen cycling.</title>
        <authorList>
            <person name="Lazar C.S."/>
            <person name="Baker B.J."/>
            <person name="Seitz K.W."/>
            <person name="Hyde A.S."/>
            <person name="Dick G.J."/>
            <person name="Hinrichs K.-U."/>
            <person name="Teske A.P."/>
        </authorList>
    </citation>
    <scope>NUCLEOTIDE SEQUENCE [LARGE SCALE GENOMIC DNA]</scope>
</reference>
<feature type="coiled-coil region" evidence="1">
    <location>
        <begin position="214"/>
        <end position="251"/>
    </location>
</feature>
<protein>
    <recommendedName>
        <fullName evidence="4">Proteasome assembly chaperone family protein</fullName>
    </recommendedName>
</protein>
<keyword evidence="1" id="KW-0175">Coiled coil</keyword>
<gene>
    <name evidence="2" type="ORF">AC478_03140</name>
</gene>
<dbReference type="PANTHER" id="PTHR35610:SF7">
    <property type="entry name" value="3-ISOPROPYLMALATE DEHYDRATASE"/>
    <property type="match status" value="1"/>
</dbReference>
<sequence length="257" mass="28589">MKDTYIKEFTQIEAKNPIMVEGLPGLGLVGKITIRYLIKKLSAKKFAHLYSPHFPYFVLVNKKGNVRLLRGAFYFWKNENGPNDLILFTGDSQSQTIEGQYEIADRMLDFSQKYNVKTIVTIGGYRMETKDKPNVFVAATAQELLARALGAGAVVGSSGSPIVGTAGLILGLARFRKIDALCLLGETRGYLPDPLAARSVLEVLKSAFSFEVDLTGLNDEIAKAETMVTRLQEIEEKRALQAEETRKEEDKKITYIS</sequence>
<dbReference type="InterPro" id="IPR038389">
    <property type="entry name" value="PSMG2_sf"/>
</dbReference>
<proteinExistence type="predicted"/>
<dbReference type="EMBL" id="LFWV01000039">
    <property type="protein sequence ID" value="KON31267.1"/>
    <property type="molecule type" value="Genomic_DNA"/>
</dbReference>
<dbReference type="PANTHER" id="PTHR35610">
    <property type="entry name" value="3-ISOPROPYLMALATE DEHYDRATASE-RELATED"/>
    <property type="match status" value="1"/>
</dbReference>
<evidence type="ECO:0000313" key="3">
    <source>
        <dbReference type="Proteomes" id="UP000054016"/>
    </source>
</evidence>
<dbReference type="Proteomes" id="UP000054016">
    <property type="component" value="Unassembled WGS sequence"/>
</dbReference>
<dbReference type="InterPro" id="IPR019151">
    <property type="entry name" value="Proteasome_assmbl_chaperone_2"/>
</dbReference>
<evidence type="ECO:0008006" key="4">
    <source>
        <dbReference type="Google" id="ProtNLM"/>
    </source>
</evidence>
<evidence type="ECO:0000256" key="1">
    <source>
        <dbReference type="SAM" id="Coils"/>
    </source>
</evidence>
<dbReference type="Pfam" id="PF09754">
    <property type="entry name" value="PAC2"/>
    <property type="match status" value="1"/>
</dbReference>
<evidence type="ECO:0000313" key="2">
    <source>
        <dbReference type="EMBL" id="KON31267.1"/>
    </source>
</evidence>
<name>A0A0M0BRP8_9ARCH</name>
<dbReference type="AlphaFoldDB" id="A0A0M0BRP8"/>
<accession>A0A0M0BRP8</accession>
<comment type="caution">
    <text evidence="2">The sequence shown here is derived from an EMBL/GenBank/DDBJ whole genome shotgun (WGS) entry which is preliminary data.</text>
</comment>
<dbReference type="Gene3D" id="3.40.50.10900">
    <property type="entry name" value="PAC-like subunit"/>
    <property type="match status" value="1"/>
</dbReference>
<organism evidence="2 3">
    <name type="scientific">miscellaneous Crenarchaeota group-1 archaeon SG8-32-3</name>
    <dbReference type="NCBI Taxonomy" id="1685125"/>
    <lineage>
        <taxon>Archaea</taxon>
        <taxon>Candidatus Bathyarchaeota</taxon>
        <taxon>MCG-1</taxon>
    </lineage>
</organism>